<dbReference type="GO" id="GO:0055088">
    <property type="term" value="P:lipid homeostasis"/>
    <property type="evidence" value="ECO:0007669"/>
    <property type="project" value="TreeGrafter"/>
</dbReference>
<protein>
    <recommendedName>
        <fullName evidence="2">ABC1 atypical kinase-like domain-containing protein</fullName>
    </recommendedName>
</protein>
<organism evidence="3 4">
    <name type="scientific">Amanita muscaria (strain Koide BX008)</name>
    <dbReference type="NCBI Taxonomy" id="946122"/>
    <lineage>
        <taxon>Eukaryota</taxon>
        <taxon>Fungi</taxon>
        <taxon>Dikarya</taxon>
        <taxon>Basidiomycota</taxon>
        <taxon>Agaricomycotina</taxon>
        <taxon>Agaricomycetes</taxon>
        <taxon>Agaricomycetidae</taxon>
        <taxon>Agaricales</taxon>
        <taxon>Pluteineae</taxon>
        <taxon>Amanitaceae</taxon>
        <taxon>Amanita</taxon>
    </lineage>
</organism>
<dbReference type="InParanoid" id="A0A0C2XBK4"/>
<reference evidence="3 4" key="1">
    <citation type="submission" date="2014-04" db="EMBL/GenBank/DDBJ databases">
        <title>Evolutionary Origins and Diversification of the Mycorrhizal Mutualists.</title>
        <authorList>
            <consortium name="DOE Joint Genome Institute"/>
            <consortium name="Mycorrhizal Genomics Consortium"/>
            <person name="Kohler A."/>
            <person name="Kuo A."/>
            <person name="Nagy L.G."/>
            <person name="Floudas D."/>
            <person name="Copeland A."/>
            <person name="Barry K.W."/>
            <person name="Cichocki N."/>
            <person name="Veneault-Fourrey C."/>
            <person name="LaButti K."/>
            <person name="Lindquist E.A."/>
            <person name="Lipzen A."/>
            <person name="Lundell T."/>
            <person name="Morin E."/>
            <person name="Murat C."/>
            <person name="Riley R."/>
            <person name="Ohm R."/>
            <person name="Sun H."/>
            <person name="Tunlid A."/>
            <person name="Henrissat B."/>
            <person name="Grigoriev I.V."/>
            <person name="Hibbett D.S."/>
            <person name="Martin F."/>
        </authorList>
    </citation>
    <scope>NUCLEOTIDE SEQUENCE [LARGE SCALE GENOMIC DNA]</scope>
    <source>
        <strain evidence="3 4">Koide BX008</strain>
    </source>
</reference>
<accession>A0A0C2XBK4</accession>
<dbReference type="InterPro" id="IPR051130">
    <property type="entry name" value="Mito_struct-func_regulator"/>
</dbReference>
<dbReference type="OrthoDB" id="427480at2759"/>
<dbReference type="InterPro" id="IPR004147">
    <property type="entry name" value="ABC1_dom"/>
</dbReference>
<evidence type="ECO:0000259" key="2">
    <source>
        <dbReference type="Pfam" id="PF03109"/>
    </source>
</evidence>
<feature type="domain" description="ABC1 atypical kinase-like" evidence="2">
    <location>
        <begin position="149"/>
        <end position="389"/>
    </location>
</feature>
<evidence type="ECO:0000313" key="3">
    <source>
        <dbReference type="EMBL" id="KIL66213.1"/>
    </source>
</evidence>
<dbReference type="Pfam" id="PF03109">
    <property type="entry name" value="ABC1"/>
    <property type="match status" value="1"/>
</dbReference>
<name>A0A0C2XBK4_AMAMK</name>
<dbReference type="EMBL" id="KN818237">
    <property type="protein sequence ID" value="KIL66213.1"/>
    <property type="molecule type" value="Genomic_DNA"/>
</dbReference>
<dbReference type="FunCoup" id="A0A0C2XBK4">
    <property type="interactions" value="184"/>
</dbReference>
<evidence type="ECO:0000313" key="4">
    <source>
        <dbReference type="Proteomes" id="UP000054549"/>
    </source>
</evidence>
<proteinExistence type="inferred from homology"/>
<dbReference type="InterPro" id="IPR045307">
    <property type="entry name" value="ADCK1_dom"/>
</dbReference>
<sequence>MLALLRRQCHASQPLRFVRPFGRSSTPPKTQLLKSRWLVYSASGVALTTAGVVAFETSEPFRHTAHAIIRCSRVAGAAILGVIDYKWTFAQNYSSEQERQYASSLCHKRSALRVRRALLANGGVFIKIGQHLASLHVLPKEWSSTMRPLQDQCEPTPYEDIEGLLLQDLGLPISELFEEFDQKPIGVASLAQVHAARLKGSGRLVAVKLQHPRLAEFCDIDVAMVEVTLGWIKHWFPEFEFTWLAEEMRTNLPKEMDFRHEANNAAKVTIDFEHISTSLYIPEVILAEKRILVMEFIQGARVDDLAYLASHNINRNKVALELSRIFSQMVFINGWFHADPHPGNLLIRPAPAKSKSPYNFEVVLLDHGLYFDMDADLRVNYSKFWLSLIAPATPSTLMERQKYAMLVGNLTPDLYPVFESAITGRMGLQGTWDDTDDLSTKRASSVISMGSQMEDEMDAIRGAVINREGLLLSVFDVLRRVPRRVLMVLKLNDLTRSLDHALATTHSKIRVFLITGKYCAYAVWRDERRRLSDAFRHNGIFSLNLLKEYLFCWWNYKRIYTRMTILEAIQDFQGSTIKVLMWFKGLRHEGWAGAYRAASGLDY</sequence>
<dbReference type="HOGENOM" id="CLU_006533_2_5_1"/>
<dbReference type="STRING" id="946122.A0A0C2XBK4"/>
<comment type="similarity">
    <text evidence="1">Belongs to the protein kinase superfamily. ADCK protein kinase family.</text>
</comment>
<evidence type="ECO:0000256" key="1">
    <source>
        <dbReference type="ARBA" id="ARBA00009670"/>
    </source>
</evidence>
<dbReference type="SUPFAM" id="SSF56112">
    <property type="entry name" value="Protein kinase-like (PK-like)"/>
    <property type="match status" value="1"/>
</dbReference>
<dbReference type="GO" id="GO:0007005">
    <property type="term" value="P:mitochondrion organization"/>
    <property type="evidence" value="ECO:0007669"/>
    <property type="project" value="TreeGrafter"/>
</dbReference>
<dbReference type="PANTHER" id="PTHR43173">
    <property type="entry name" value="ABC1 FAMILY PROTEIN"/>
    <property type="match status" value="1"/>
</dbReference>
<keyword evidence="4" id="KW-1185">Reference proteome</keyword>
<dbReference type="CDD" id="cd13969">
    <property type="entry name" value="ADCK1-like"/>
    <property type="match status" value="1"/>
</dbReference>
<dbReference type="GO" id="GO:0005743">
    <property type="term" value="C:mitochondrial inner membrane"/>
    <property type="evidence" value="ECO:0007669"/>
    <property type="project" value="TreeGrafter"/>
</dbReference>
<dbReference type="InterPro" id="IPR011009">
    <property type="entry name" value="Kinase-like_dom_sf"/>
</dbReference>
<dbReference type="PANTHER" id="PTHR43173:SF19">
    <property type="entry name" value="AARF DOMAIN-CONTAINING PROTEIN KINASE 1"/>
    <property type="match status" value="1"/>
</dbReference>
<dbReference type="AlphaFoldDB" id="A0A0C2XBK4"/>
<gene>
    <name evidence="3" type="ORF">M378DRAFT_103674</name>
</gene>
<dbReference type="Proteomes" id="UP000054549">
    <property type="component" value="Unassembled WGS sequence"/>
</dbReference>